<dbReference type="InterPro" id="IPR029033">
    <property type="entry name" value="His_PPase_superfam"/>
</dbReference>
<name>A0A1S8S1R1_CLOBE</name>
<gene>
    <name evidence="5" type="primary">pspB_2</name>
    <name evidence="5" type="ORF">CLBCK_35250</name>
</gene>
<dbReference type="AlphaFoldDB" id="A0A1S8S1R1"/>
<keyword evidence="5" id="KW-0378">Hydrolase</keyword>
<dbReference type="GO" id="GO:0016791">
    <property type="term" value="F:phosphatase activity"/>
    <property type="evidence" value="ECO:0007669"/>
    <property type="project" value="TreeGrafter"/>
</dbReference>
<dbReference type="InterPro" id="IPR013078">
    <property type="entry name" value="His_Pase_superF_clade-1"/>
</dbReference>
<evidence type="ECO:0000256" key="3">
    <source>
        <dbReference type="PIRSR" id="PIRSR613078-1"/>
    </source>
</evidence>
<feature type="binding site" evidence="4">
    <location>
        <begin position="10"/>
        <end position="17"/>
    </location>
    <ligand>
        <name>substrate</name>
    </ligand>
</feature>
<dbReference type="CDD" id="cd07067">
    <property type="entry name" value="HP_PGM_like"/>
    <property type="match status" value="1"/>
</dbReference>
<proteinExistence type="predicted"/>
<accession>A0A1S8S1R1</accession>
<reference evidence="5 6" key="1">
    <citation type="submission" date="2016-05" db="EMBL/GenBank/DDBJ databases">
        <title>Microbial solvent formation.</title>
        <authorList>
            <person name="Poehlein A."/>
            <person name="Montoya Solano J.D."/>
            <person name="Flitsch S."/>
            <person name="Krabben P."/>
            <person name="Duerre P."/>
            <person name="Daniel R."/>
        </authorList>
    </citation>
    <scope>NUCLEOTIDE SEQUENCE [LARGE SCALE GENOMIC DNA]</scope>
    <source>
        <strain evidence="5 6">DSM 53</strain>
    </source>
</reference>
<keyword evidence="2" id="KW-0413">Isomerase</keyword>
<evidence type="ECO:0000313" key="5">
    <source>
        <dbReference type="EMBL" id="OOM59387.1"/>
    </source>
</evidence>
<dbReference type="Gene3D" id="3.40.50.1240">
    <property type="entry name" value="Phosphoglycerate mutase-like"/>
    <property type="match status" value="1"/>
</dbReference>
<dbReference type="SUPFAM" id="SSF53254">
    <property type="entry name" value="Phosphoglycerate mutase-like"/>
    <property type="match status" value="1"/>
</dbReference>
<sequence length="205" mass="24027">MEQTVLYLIRHGQTKWNLEKRMQGHKDSPLTEFGISQAQKLRDRLINEKIDLIYSSESKRAYDTAKIIQRNRNIPIFIKKELREIHMGKWEGMNQTDIINKFPETWENFWNNPSVYVPTDEGESYEELKARVIPSIEEIINLNQGKSIVIVTHRITLKVIMSHFMNQNICDICRNPDIESASLSKIHLENGVSKILLYGDISHYK</sequence>
<dbReference type="Pfam" id="PF00300">
    <property type="entry name" value="His_Phos_1"/>
    <property type="match status" value="1"/>
</dbReference>
<dbReference type="GO" id="GO:0005737">
    <property type="term" value="C:cytoplasm"/>
    <property type="evidence" value="ECO:0007669"/>
    <property type="project" value="TreeGrafter"/>
</dbReference>
<dbReference type="EC" id="3.1.3.3" evidence="5"/>
<dbReference type="PROSITE" id="PS00175">
    <property type="entry name" value="PG_MUTASE"/>
    <property type="match status" value="1"/>
</dbReference>
<feature type="binding site" evidence="4">
    <location>
        <position position="60"/>
    </location>
    <ligand>
        <name>substrate</name>
    </ligand>
</feature>
<feature type="active site" description="Tele-phosphohistidine intermediate" evidence="3">
    <location>
        <position position="11"/>
    </location>
</feature>
<dbReference type="EMBL" id="LZZI01000076">
    <property type="protein sequence ID" value="OOM59387.1"/>
    <property type="molecule type" value="Genomic_DNA"/>
</dbReference>
<protein>
    <submittedName>
        <fullName evidence="5">Putative phosphoserine phosphatase 2</fullName>
        <ecNumber evidence="5">3.1.3.3</ecNumber>
    </submittedName>
</protein>
<evidence type="ECO:0000313" key="6">
    <source>
        <dbReference type="Proteomes" id="UP000190973"/>
    </source>
</evidence>
<dbReference type="PANTHER" id="PTHR48100:SF1">
    <property type="entry name" value="HISTIDINE PHOSPHATASE FAMILY PROTEIN-RELATED"/>
    <property type="match status" value="1"/>
</dbReference>
<dbReference type="SMART" id="SM00855">
    <property type="entry name" value="PGAM"/>
    <property type="match status" value="1"/>
</dbReference>
<dbReference type="PIRSF" id="PIRSF000709">
    <property type="entry name" value="6PFK_2-Ptase"/>
    <property type="match status" value="1"/>
</dbReference>
<dbReference type="Proteomes" id="UP000190973">
    <property type="component" value="Unassembled WGS sequence"/>
</dbReference>
<evidence type="ECO:0000256" key="2">
    <source>
        <dbReference type="ARBA" id="ARBA00023235"/>
    </source>
</evidence>
<organism evidence="5 6">
    <name type="scientific">Clostridium beijerinckii</name>
    <name type="common">Clostridium MP</name>
    <dbReference type="NCBI Taxonomy" id="1520"/>
    <lineage>
        <taxon>Bacteria</taxon>
        <taxon>Bacillati</taxon>
        <taxon>Bacillota</taxon>
        <taxon>Clostridia</taxon>
        <taxon>Eubacteriales</taxon>
        <taxon>Clostridiaceae</taxon>
        <taxon>Clostridium</taxon>
    </lineage>
</organism>
<dbReference type="InterPro" id="IPR050275">
    <property type="entry name" value="PGM_Phosphatase"/>
</dbReference>
<evidence type="ECO:0000256" key="4">
    <source>
        <dbReference type="PIRSR" id="PIRSR613078-2"/>
    </source>
</evidence>
<dbReference type="PANTHER" id="PTHR48100">
    <property type="entry name" value="BROAD-SPECIFICITY PHOSPHATASE YOR283W-RELATED"/>
    <property type="match status" value="1"/>
</dbReference>
<evidence type="ECO:0000256" key="1">
    <source>
        <dbReference type="ARBA" id="ARBA00023152"/>
    </source>
</evidence>
<dbReference type="RefSeq" id="WP_077839903.1">
    <property type="nucleotide sequence ID" value="NZ_JABTAE010000001.1"/>
</dbReference>
<keyword evidence="1" id="KW-0324">Glycolysis</keyword>
<feature type="active site" description="Proton donor/acceptor" evidence="3">
    <location>
        <position position="84"/>
    </location>
</feature>
<comment type="caution">
    <text evidence="5">The sequence shown here is derived from an EMBL/GenBank/DDBJ whole genome shotgun (WGS) entry which is preliminary data.</text>
</comment>
<dbReference type="InterPro" id="IPR001345">
    <property type="entry name" value="PG/BPGM_mutase_AS"/>
</dbReference>